<reference evidence="14 15" key="1">
    <citation type="submission" date="2016-10" db="EMBL/GenBank/DDBJ databases">
        <authorList>
            <person name="de Groot N.N."/>
        </authorList>
    </citation>
    <scope>NUCLEOTIDE SEQUENCE [LARGE SCALE GENOMIC DNA]</scope>
    <source>
        <strain evidence="14 15">CGMCC 1.8894</strain>
    </source>
</reference>
<comment type="cofactor">
    <cofactor evidence="3">
        <name>a divalent metal cation</name>
        <dbReference type="ChEBI" id="CHEBI:60240"/>
    </cofactor>
</comment>
<comment type="similarity">
    <text evidence="5 11">Belongs to the 5'-nucleotidase family.</text>
</comment>
<dbReference type="SUPFAM" id="SSF56300">
    <property type="entry name" value="Metallo-dependent phosphatases"/>
    <property type="match status" value="1"/>
</dbReference>
<dbReference type="InterPro" id="IPR006179">
    <property type="entry name" value="5_nucleotidase/apyrase"/>
</dbReference>
<dbReference type="GO" id="GO:0046872">
    <property type="term" value="F:metal ion binding"/>
    <property type="evidence" value="ECO:0007669"/>
    <property type="project" value="UniProtKB-KW"/>
</dbReference>
<evidence type="ECO:0000256" key="8">
    <source>
        <dbReference type="ARBA" id="ARBA00022741"/>
    </source>
</evidence>
<comment type="catalytic activity">
    <reaction evidence="2">
        <text>a nucleoside 2',3'-cyclic phosphate + H2O = a nucleoside 3'-phosphate + H(+)</text>
        <dbReference type="Rhea" id="RHEA:19621"/>
        <dbReference type="ChEBI" id="CHEBI:15377"/>
        <dbReference type="ChEBI" id="CHEBI:15378"/>
        <dbReference type="ChEBI" id="CHEBI:66949"/>
        <dbReference type="ChEBI" id="CHEBI:66954"/>
        <dbReference type="EC" id="3.1.4.16"/>
    </reaction>
</comment>
<dbReference type="AlphaFoldDB" id="A0A1H2SH39"/>
<keyword evidence="9 11" id="KW-0378">Hydrolase</keyword>
<dbReference type="GO" id="GO:0008254">
    <property type="term" value="F:3'-nucleotidase activity"/>
    <property type="evidence" value="ECO:0007669"/>
    <property type="project" value="UniProtKB-EC"/>
</dbReference>
<evidence type="ECO:0000259" key="12">
    <source>
        <dbReference type="Pfam" id="PF00149"/>
    </source>
</evidence>
<keyword evidence="7" id="KW-0732">Signal</keyword>
<evidence type="ECO:0000256" key="7">
    <source>
        <dbReference type="ARBA" id="ARBA00022729"/>
    </source>
</evidence>
<dbReference type="GO" id="GO:0030288">
    <property type="term" value="C:outer membrane-bounded periplasmic space"/>
    <property type="evidence" value="ECO:0007669"/>
    <property type="project" value="TreeGrafter"/>
</dbReference>
<evidence type="ECO:0000256" key="6">
    <source>
        <dbReference type="ARBA" id="ARBA00022723"/>
    </source>
</evidence>
<evidence type="ECO:0000256" key="10">
    <source>
        <dbReference type="ARBA" id="ARBA00023268"/>
    </source>
</evidence>
<dbReference type="InterPro" id="IPR036907">
    <property type="entry name" value="5'-Nucleotdase_C_sf"/>
</dbReference>
<dbReference type="Pfam" id="PF00149">
    <property type="entry name" value="Metallophos"/>
    <property type="match status" value="1"/>
</dbReference>
<comment type="catalytic activity">
    <reaction evidence="1">
        <text>a ribonucleoside 3'-phosphate + H2O = a ribonucleoside + phosphate</text>
        <dbReference type="Rhea" id="RHEA:10144"/>
        <dbReference type="ChEBI" id="CHEBI:13197"/>
        <dbReference type="ChEBI" id="CHEBI:15377"/>
        <dbReference type="ChEBI" id="CHEBI:18254"/>
        <dbReference type="ChEBI" id="CHEBI:43474"/>
        <dbReference type="EC" id="3.1.3.6"/>
    </reaction>
</comment>
<dbReference type="PANTHER" id="PTHR11575">
    <property type="entry name" value="5'-NUCLEOTIDASE-RELATED"/>
    <property type="match status" value="1"/>
</dbReference>
<keyword evidence="6" id="KW-0479">Metal-binding</keyword>
<keyword evidence="10" id="KW-0511">Multifunctional enzyme</keyword>
<dbReference type="GO" id="GO:0000166">
    <property type="term" value="F:nucleotide binding"/>
    <property type="evidence" value="ECO:0007669"/>
    <property type="project" value="UniProtKB-KW"/>
</dbReference>
<dbReference type="PANTHER" id="PTHR11575:SF6">
    <property type="entry name" value="2',3'-CYCLIC-NUCLEOTIDE 2'-PHOSPHODIESTERASE_3'-NUCLEOTIDASE"/>
    <property type="match status" value="1"/>
</dbReference>
<dbReference type="CDD" id="cd07410">
    <property type="entry name" value="MPP_CpdB_N"/>
    <property type="match status" value="1"/>
</dbReference>
<keyword evidence="8 11" id="KW-0547">Nucleotide-binding</keyword>
<dbReference type="InterPro" id="IPR006146">
    <property type="entry name" value="5'-Nucleotdase_CS"/>
</dbReference>
<dbReference type="Gene3D" id="3.90.780.10">
    <property type="entry name" value="5'-Nucleotidase, C-terminal domain"/>
    <property type="match status" value="1"/>
</dbReference>
<dbReference type="PRINTS" id="PR01607">
    <property type="entry name" value="APYRASEFAMLY"/>
</dbReference>
<dbReference type="EMBL" id="FNOM01000001">
    <property type="protein sequence ID" value="SDW31023.1"/>
    <property type="molecule type" value="Genomic_DNA"/>
</dbReference>
<gene>
    <name evidence="14" type="ORF">SAMN04488238_101604</name>
</gene>
<sequence length="662" mass="70839">MLHSTKPFSAGGPALGGKSGIVHLRAMETTDLHVHLLPYDYYADRPDDSFGLSGIADLVDTARRESPNALLFDNGDFLQGTPIGDFIAYDRGLREGDVHPAIAAMNALGFDALTLGNHEFNYGLNFLMKAVQGAACPVVSANLTTVRPGADPRRDKTLVAPYALLDRQVVDTQGVVHPIRIGVIGFAPPQIVDWERQALAGKLFARDIVDAARAHVPAMREAGADVIIALAHSGIGPSQHVDGMENALVPLSRIEGIDAIMGGHAHLVFPGPAYEHTPEIDPDAGMINGKPCVMSGFWGSHLGVIDLLLQRDAGRWRVLNARSEVRAPDTEADRTRHKDGAEALWGLPAPKPAGRRLLVPPRAPAVRAAVSAIHRQTLDAIRRPVGHTRRTLHSFFAQLGVSTSTTIVAEAQRDYIMHHLADTPLQDLPVLSSVAPFKAGGRSGPGNYTNIEAGPLALRNLADLYVYPNMISALRLTGADLRNWLERAAAQFNTIAPGADRAVLLNPDMASYNFEILHGLTYAIDLTQPPRFSGDGHVIDAGAARITDLNHAGAPVDPDEEFIVCTNSFRANGGAGYSSAGPEKVVYQDSQITRDILCQYVIAHGEIDLPAAQVLRFAPVPGATVMFETGKEAAGHLGDIAGFNPEIIGECDTGFLQIALTL</sequence>
<evidence type="ECO:0000259" key="13">
    <source>
        <dbReference type="Pfam" id="PF02872"/>
    </source>
</evidence>
<dbReference type="SUPFAM" id="SSF55816">
    <property type="entry name" value="5'-nucleotidase (syn. UDP-sugar hydrolase), C-terminal domain"/>
    <property type="match status" value="1"/>
</dbReference>
<dbReference type="PROSITE" id="PS00786">
    <property type="entry name" value="5_NUCLEOTIDASE_2"/>
    <property type="match status" value="1"/>
</dbReference>
<dbReference type="Gene3D" id="3.60.21.10">
    <property type="match status" value="1"/>
</dbReference>
<dbReference type="Proteomes" id="UP000198539">
    <property type="component" value="Unassembled WGS sequence"/>
</dbReference>
<dbReference type="Pfam" id="PF02872">
    <property type="entry name" value="5_nucleotid_C"/>
    <property type="match status" value="1"/>
</dbReference>
<dbReference type="RefSeq" id="WP_223814173.1">
    <property type="nucleotide sequence ID" value="NZ_CP061498.1"/>
</dbReference>
<evidence type="ECO:0000313" key="15">
    <source>
        <dbReference type="Proteomes" id="UP000198539"/>
    </source>
</evidence>
<dbReference type="InterPro" id="IPR041827">
    <property type="entry name" value="CpdB_N"/>
</dbReference>
<evidence type="ECO:0000256" key="9">
    <source>
        <dbReference type="ARBA" id="ARBA00022801"/>
    </source>
</evidence>
<name>A0A1H2SH39_9RHOB</name>
<dbReference type="InterPro" id="IPR029052">
    <property type="entry name" value="Metallo-depent_PP-like"/>
</dbReference>
<evidence type="ECO:0000256" key="4">
    <source>
        <dbReference type="ARBA" id="ARBA00004196"/>
    </source>
</evidence>
<evidence type="ECO:0000313" key="14">
    <source>
        <dbReference type="EMBL" id="SDW31023.1"/>
    </source>
</evidence>
<dbReference type="GO" id="GO:0009166">
    <property type="term" value="P:nucleotide catabolic process"/>
    <property type="evidence" value="ECO:0007669"/>
    <property type="project" value="InterPro"/>
</dbReference>
<dbReference type="NCBIfam" id="NF006938">
    <property type="entry name" value="PRK09420.1"/>
    <property type="match status" value="1"/>
</dbReference>
<feature type="domain" description="Calcineurin-like phosphoesterase" evidence="12">
    <location>
        <begin position="28"/>
        <end position="266"/>
    </location>
</feature>
<dbReference type="GO" id="GO:0008663">
    <property type="term" value="F:2',3'-cyclic-nucleotide 2'-phosphodiesterase activity"/>
    <property type="evidence" value="ECO:0007669"/>
    <property type="project" value="UniProtKB-EC"/>
</dbReference>
<feature type="domain" description="5'-Nucleotidase C-terminal" evidence="13">
    <location>
        <begin position="396"/>
        <end position="578"/>
    </location>
</feature>
<keyword evidence="15" id="KW-1185">Reference proteome</keyword>
<dbReference type="InterPro" id="IPR008334">
    <property type="entry name" value="5'-Nucleotdase_C"/>
</dbReference>
<evidence type="ECO:0000256" key="3">
    <source>
        <dbReference type="ARBA" id="ARBA00001968"/>
    </source>
</evidence>
<evidence type="ECO:0000256" key="1">
    <source>
        <dbReference type="ARBA" id="ARBA00000527"/>
    </source>
</evidence>
<proteinExistence type="inferred from homology"/>
<organism evidence="14 15">
    <name type="scientific">Roseicitreum antarcticum</name>
    <dbReference type="NCBI Taxonomy" id="564137"/>
    <lineage>
        <taxon>Bacteria</taxon>
        <taxon>Pseudomonadati</taxon>
        <taxon>Pseudomonadota</taxon>
        <taxon>Alphaproteobacteria</taxon>
        <taxon>Rhodobacterales</taxon>
        <taxon>Paracoccaceae</taxon>
        <taxon>Roseicitreum</taxon>
    </lineage>
</organism>
<dbReference type="InterPro" id="IPR004843">
    <property type="entry name" value="Calcineurin-like_PHP"/>
</dbReference>
<comment type="subcellular location">
    <subcellularLocation>
        <location evidence="4">Cell envelope</location>
    </subcellularLocation>
</comment>
<dbReference type="STRING" id="564137.SAMN04488238_101604"/>
<protein>
    <submittedName>
        <fullName evidence="14">2',3'-cyclic-nucleotide 2'-phosphodiesterase / 3'-nucleotidase</fullName>
    </submittedName>
</protein>
<evidence type="ECO:0000256" key="5">
    <source>
        <dbReference type="ARBA" id="ARBA00006654"/>
    </source>
</evidence>
<evidence type="ECO:0000256" key="2">
    <source>
        <dbReference type="ARBA" id="ARBA00001730"/>
    </source>
</evidence>
<evidence type="ECO:0000256" key="11">
    <source>
        <dbReference type="RuleBase" id="RU362119"/>
    </source>
</evidence>
<accession>A0A1H2SH39</accession>